<dbReference type="PANTHER" id="PTHR12526:SF510">
    <property type="entry name" value="D-INOSITOL 3-PHOSPHATE GLYCOSYLTRANSFERASE"/>
    <property type="match status" value="1"/>
</dbReference>
<keyword evidence="1" id="KW-0328">Glycosyltransferase</keyword>
<dbReference type="RefSeq" id="WP_239119598.1">
    <property type="nucleotide sequence ID" value="NZ_BOOR01000069.1"/>
</dbReference>
<feature type="domain" description="Glycosyltransferase subfamily 4-like N-terminal" evidence="4">
    <location>
        <begin position="116"/>
        <end position="171"/>
    </location>
</feature>
<dbReference type="SUPFAM" id="SSF53756">
    <property type="entry name" value="UDP-Glycosyltransferase/glycogen phosphorylase"/>
    <property type="match status" value="1"/>
</dbReference>
<dbReference type="Pfam" id="PF00534">
    <property type="entry name" value="Glycos_transf_1"/>
    <property type="match status" value="1"/>
</dbReference>
<protein>
    <submittedName>
        <fullName evidence="5">Glycosyl transferase</fullName>
    </submittedName>
</protein>
<evidence type="ECO:0000259" key="4">
    <source>
        <dbReference type="Pfam" id="PF13439"/>
    </source>
</evidence>
<feature type="domain" description="Glycosyl transferase family 1" evidence="3">
    <location>
        <begin position="184"/>
        <end position="344"/>
    </location>
</feature>
<sequence>MTRPLRTVHAVLPGDVDDPELVSGGNVYDRRLCQALEAHGVAVREIAAEGSWPRPDDQARAALARALGAVPDGSVVLLDGLVACGVPEVVVPHADRLRLAVLVHMPLADEIGASQGASEDLSSAELDARERETLRAASAVVATGASTARRLISHHGLPAGRVHVVSPGTDAAPLAPGTDGASRLLAVGSVTPTKGHDLLVEALADLADLPGPAWTCTIVGPLTRDPGHVARLRRLIERHGLGERILLAGPQTGGELAAVYGTADLMVLPSRSETYGMVVAEALARGVPVLAAAVGGVPDTLGEDSHGYVPGILVPPDSASIATGLRRWFGEPGLRDRLRTSARHRRDRLETWHETARRMVLVLEKLVLEKLVPDELRGERR</sequence>
<dbReference type="InterPro" id="IPR001296">
    <property type="entry name" value="Glyco_trans_1"/>
</dbReference>
<dbReference type="Gene3D" id="3.40.50.2000">
    <property type="entry name" value="Glycogen Phosphorylase B"/>
    <property type="match status" value="2"/>
</dbReference>
<proteinExistence type="predicted"/>
<dbReference type="Pfam" id="PF13439">
    <property type="entry name" value="Glyco_transf_4"/>
    <property type="match status" value="1"/>
</dbReference>
<dbReference type="Proteomes" id="UP000605992">
    <property type="component" value="Unassembled WGS sequence"/>
</dbReference>
<reference evidence="5" key="1">
    <citation type="submission" date="2021-01" db="EMBL/GenBank/DDBJ databases">
        <title>Whole genome shotgun sequence of Planotetraspora thailandica NBRC 104271.</title>
        <authorList>
            <person name="Komaki H."/>
            <person name="Tamura T."/>
        </authorList>
    </citation>
    <scope>NUCLEOTIDE SEQUENCE</scope>
    <source>
        <strain evidence="5">NBRC 104271</strain>
    </source>
</reference>
<dbReference type="GO" id="GO:0016757">
    <property type="term" value="F:glycosyltransferase activity"/>
    <property type="evidence" value="ECO:0007669"/>
    <property type="project" value="UniProtKB-KW"/>
</dbReference>
<dbReference type="PANTHER" id="PTHR12526">
    <property type="entry name" value="GLYCOSYLTRANSFERASE"/>
    <property type="match status" value="1"/>
</dbReference>
<name>A0A8J3Y0M8_9ACTN</name>
<dbReference type="InterPro" id="IPR028098">
    <property type="entry name" value="Glyco_trans_4-like_N"/>
</dbReference>
<accession>A0A8J3Y0M8</accession>
<evidence type="ECO:0000313" key="6">
    <source>
        <dbReference type="Proteomes" id="UP000605992"/>
    </source>
</evidence>
<dbReference type="AlphaFoldDB" id="A0A8J3Y0M8"/>
<gene>
    <name evidence="5" type="ORF">Pth03_70610</name>
</gene>
<comment type="caution">
    <text evidence="5">The sequence shown here is derived from an EMBL/GenBank/DDBJ whole genome shotgun (WGS) entry which is preliminary data.</text>
</comment>
<dbReference type="CDD" id="cd03801">
    <property type="entry name" value="GT4_PimA-like"/>
    <property type="match status" value="1"/>
</dbReference>
<organism evidence="5 6">
    <name type="scientific">Planotetraspora thailandica</name>
    <dbReference type="NCBI Taxonomy" id="487172"/>
    <lineage>
        <taxon>Bacteria</taxon>
        <taxon>Bacillati</taxon>
        <taxon>Actinomycetota</taxon>
        <taxon>Actinomycetes</taxon>
        <taxon>Streptosporangiales</taxon>
        <taxon>Streptosporangiaceae</taxon>
        <taxon>Planotetraspora</taxon>
    </lineage>
</organism>
<evidence type="ECO:0000256" key="2">
    <source>
        <dbReference type="ARBA" id="ARBA00022679"/>
    </source>
</evidence>
<keyword evidence="6" id="KW-1185">Reference proteome</keyword>
<keyword evidence="2 5" id="KW-0808">Transferase</keyword>
<evidence type="ECO:0000259" key="3">
    <source>
        <dbReference type="Pfam" id="PF00534"/>
    </source>
</evidence>
<evidence type="ECO:0000313" key="5">
    <source>
        <dbReference type="EMBL" id="GII58672.1"/>
    </source>
</evidence>
<dbReference type="EMBL" id="BOOR01000069">
    <property type="protein sequence ID" value="GII58672.1"/>
    <property type="molecule type" value="Genomic_DNA"/>
</dbReference>
<evidence type="ECO:0000256" key="1">
    <source>
        <dbReference type="ARBA" id="ARBA00022676"/>
    </source>
</evidence>